<dbReference type="OrthoDB" id="2142759at2759"/>
<dbReference type="Proteomes" id="UP001150879">
    <property type="component" value="Unassembled WGS sequence"/>
</dbReference>
<dbReference type="EMBL" id="JAPQKP010000005">
    <property type="protein sequence ID" value="KAJ5188785.1"/>
    <property type="molecule type" value="Genomic_DNA"/>
</dbReference>
<evidence type="ECO:0000313" key="1">
    <source>
        <dbReference type="EMBL" id="KAJ5188785.1"/>
    </source>
</evidence>
<dbReference type="AlphaFoldDB" id="A0A9W9M4D4"/>
<organism evidence="1 2">
    <name type="scientific">Penicillium cf. griseofulvum</name>
    <dbReference type="NCBI Taxonomy" id="2972120"/>
    <lineage>
        <taxon>Eukaryota</taxon>
        <taxon>Fungi</taxon>
        <taxon>Dikarya</taxon>
        <taxon>Ascomycota</taxon>
        <taxon>Pezizomycotina</taxon>
        <taxon>Eurotiomycetes</taxon>
        <taxon>Eurotiomycetidae</taxon>
        <taxon>Eurotiales</taxon>
        <taxon>Aspergillaceae</taxon>
        <taxon>Penicillium</taxon>
    </lineage>
</organism>
<gene>
    <name evidence="1" type="ORF">N7472_007799</name>
</gene>
<reference evidence="1" key="1">
    <citation type="submission" date="2022-11" db="EMBL/GenBank/DDBJ databases">
        <authorList>
            <person name="Petersen C."/>
        </authorList>
    </citation>
    <scope>NUCLEOTIDE SEQUENCE</scope>
    <source>
        <strain evidence="1">IBT 16849</strain>
    </source>
</reference>
<proteinExistence type="predicted"/>
<name>A0A9W9M4D4_9EURO</name>
<comment type="caution">
    <text evidence="1">The sequence shown here is derived from an EMBL/GenBank/DDBJ whole genome shotgun (WGS) entry which is preliminary data.</text>
</comment>
<sequence>MTTRVLEASGYSELNLRVYQDNGSLLAEIDLGADYKIVVFGLDPEGMGGNRLISSARSGPECVSADLFVGTCANAEPEPTWEEDLGEDPMASILEQPDAVERMEVELFTCLGGQIA</sequence>
<accession>A0A9W9M4D4</accession>
<evidence type="ECO:0000313" key="2">
    <source>
        <dbReference type="Proteomes" id="UP001150879"/>
    </source>
</evidence>
<keyword evidence="2" id="KW-1185">Reference proteome</keyword>
<reference evidence="1" key="2">
    <citation type="journal article" date="2023" name="IMA Fungus">
        <title>Comparative genomic study of the Penicillium genus elucidates a diverse pangenome and 15 lateral gene transfer events.</title>
        <authorList>
            <person name="Petersen C."/>
            <person name="Sorensen T."/>
            <person name="Nielsen M.R."/>
            <person name="Sondergaard T.E."/>
            <person name="Sorensen J.L."/>
            <person name="Fitzpatrick D.A."/>
            <person name="Frisvad J.C."/>
            <person name="Nielsen K.L."/>
        </authorList>
    </citation>
    <scope>NUCLEOTIDE SEQUENCE</scope>
    <source>
        <strain evidence="1">IBT 16849</strain>
    </source>
</reference>
<protein>
    <submittedName>
        <fullName evidence="1">Uncharacterized protein</fullName>
    </submittedName>
</protein>